<dbReference type="Pfam" id="PF00903">
    <property type="entry name" value="Glyoxalase"/>
    <property type="match status" value="2"/>
</dbReference>
<reference evidence="2 3" key="1">
    <citation type="submission" date="2020-07" db="EMBL/GenBank/DDBJ databases">
        <title>Gai3-2, isolated from salt lake.</title>
        <authorList>
            <person name="Cui H."/>
            <person name="Shi X."/>
        </authorList>
    </citation>
    <scope>NUCLEOTIDE SEQUENCE [LARGE SCALE GENOMIC DNA]</scope>
    <source>
        <strain evidence="2 3">Gai3-2</strain>
    </source>
</reference>
<organism evidence="2 3">
    <name type="scientific">Halorarum halophilum</name>
    <dbReference type="NCBI Taxonomy" id="2743090"/>
    <lineage>
        <taxon>Archaea</taxon>
        <taxon>Methanobacteriati</taxon>
        <taxon>Methanobacteriota</taxon>
        <taxon>Stenosarchaea group</taxon>
        <taxon>Halobacteria</taxon>
        <taxon>Halobacteriales</taxon>
        <taxon>Haloferacaceae</taxon>
        <taxon>Halorarum</taxon>
    </lineage>
</organism>
<dbReference type="InterPro" id="IPR037523">
    <property type="entry name" value="VOC_core"/>
</dbReference>
<proteinExistence type="predicted"/>
<dbReference type="InterPro" id="IPR004360">
    <property type="entry name" value="Glyas_Fos-R_dOase_dom"/>
</dbReference>
<dbReference type="AlphaFoldDB" id="A0A7D5GAY6"/>
<name>A0A7D5GAY6_9EURY</name>
<evidence type="ECO:0000259" key="1">
    <source>
        <dbReference type="PROSITE" id="PS51819"/>
    </source>
</evidence>
<dbReference type="PANTHER" id="PTHR43279:SF1">
    <property type="entry name" value="CATECHOL-2,3-DIOXYGENASE"/>
    <property type="match status" value="1"/>
</dbReference>
<dbReference type="KEGG" id="halg:HUG10_04865"/>
<dbReference type="EMBL" id="CP058529">
    <property type="protein sequence ID" value="QLG26912.1"/>
    <property type="molecule type" value="Genomic_DNA"/>
</dbReference>
<dbReference type="SUPFAM" id="SSF54593">
    <property type="entry name" value="Glyoxalase/Bleomycin resistance protein/Dihydroxybiphenyl dioxygenase"/>
    <property type="match status" value="2"/>
</dbReference>
<dbReference type="InterPro" id="IPR029068">
    <property type="entry name" value="Glyas_Bleomycin-R_OHBP_Dase"/>
</dbReference>
<dbReference type="CDD" id="cd16359">
    <property type="entry name" value="VOC_BsCatE_like_C"/>
    <property type="match status" value="1"/>
</dbReference>
<dbReference type="Gene3D" id="3.10.180.10">
    <property type="entry name" value="2,3-Dihydroxybiphenyl 1,2-Dioxygenase, domain 1"/>
    <property type="match status" value="2"/>
</dbReference>
<dbReference type="PANTHER" id="PTHR43279">
    <property type="entry name" value="CATECHOL-2,3-DIOXYGENASE"/>
    <property type="match status" value="1"/>
</dbReference>
<feature type="domain" description="VOC" evidence="1">
    <location>
        <begin position="13"/>
        <end position="128"/>
    </location>
</feature>
<dbReference type="Proteomes" id="UP000509750">
    <property type="component" value="Chromosome"/>
</dbReference>
<keyword evidence="3" id="KW-1185">Reference proteome</keyword>
<evidence type="ECO:0000313" key="2">
    <source>
        <dbReference type="EMBL" id="QLG26912.1"/>
    </source>
</evidence>
<dbReference type="OrthoDB" id="37941at2157"/>
<feature type="domain" description="VOC" evidence="1">
    <location>
        <begin position="169"/>
        <end position="282"/>
    </location>
</feature>
<evidence type="ECO:0000313" key="3">
    <source>
        <dbReference type="Proteomes" id="UP000509750"/>
    </source>
</evidence>
<accession>A0A7D5GAY6</accession>
<gene>
    <name evidence="2" type="ORF">HUG10_04865</name>
</gene>
<dbReference type="RefSeq" id="WP_179168487.1">
    <property type="nucleotide sequence ID" value="NZ_CP058529.1"/>
</dbReference>
<sequence length="282" mass="29951">MSGATEPLPESTRVGRTVLHVADLAGTTAFYQRVVGLAVLTRERTTATLGVDGTPLLVLEADADAPERDESATGLYHNAFRVPTRGALGDALARIRNHWHLDGASDHGFSEALYLADPEGNGVEIYRDRPREDWPFREDGRLRGMSDPLDLDALATDAIGGTGAPAGTTVGHVHLEVSSTEAAREFYAGTLGFDVTTDLAPSALFLSAGGYHHHVAVNTWHQRSTPAAGRGLEWFELILPDGDAVAAVAERVEASGGSVAELDDGVEIADPDGIAIRLRPEE</sequence>
<dbReference type="GeneID" id="56028140"/>
<protein>
    <submittedName>
        <fullName evidence="2">VOC family protein</fullName>
    </submittedName>
</protein>
<dbReference type="PROSITE" id="PS51819">
    <property type="entry name" value="VOC"/>
    <property type="match status" value="2"/>
</dbReference>